<accession>A0ABR2YV79</accession>
<reference evidence="1 2" key="1">
    <citation type="journal article" date="2024" name="Nat. Commun.">
        <title>Phylogenomics reveals the evolutionary origins of lichenization in chlorophyte algae.</title>
        <authorList>
            <person name="Puginier C."/>
            <person name="Libourel C."/>
            <person name="Otte J."/>
            <person name="Skaloud P."/>
            <person name="Haon M."/>
            <person name="Grisel S."/>
            <person name="Petersen M."/>
            <person name="Berrin J.G."/>
            <person name="Delaux P.M."/>
            <person name="Dal Grande F."/>
            <person name="Keller J."/>
        </authorList>
    </citation>
    <scope>NUCLEOTIDE SEQUENCE [LARGE SCALE GENOMIC DNA]</scope>
    <source>
        <strain evidence="1 2">SAG 216-7</strain>
    </source>
</reference>
<comment type="caution">
    <text evidence="1">The sequence shown here is derived from an EMBL/GenBank/DDBJ whole genome shotgun (WGS) entry which is preliminary data.</text>
</comment>
<dbReference type="EMBL" id="JALJOT010000004">
    <property type="protein sequence ID" value="KAK9915586.1"/>
    <property type="molecule type" value="Genomic_DNA"/>
</dbReference>
<evidence type="ECO:0000313" key="2">
    <source>
        <dbReference type="Proteomes" id="UP001491310"/>
    </source>
</evidence>
<evidence type="ECO:0008006" key="3">
    <source>
        <dbReference type="Google" id="ProtNLM"/>
    </source>
</evidence>
<name>A0ABR2YV79_9CHLO</name>
<gene>
    <name evidence="1" type="ORF">WJX75_001216</name>
</gene>
<sequence length="161" mass="17708">MDSTFFKLANQLGGTGGLAAINFSTNPEGLRLKINPDRAWTWSSLVIGAAEAKLVYARPSLPGYGLLEEFNADKSGSVSTQLRQICGHLHNNGLTYGLLYSDECFWFLRYLNGILYISKGAFVTQERPTVIALLLWAGDRVALIGDYAKENGMPAKFWNGL</sequence>
<dbReference type="Proteomes" id="UP001491310">
    <property type="component" value="Unassembled WGS sequence"/>
</dbReference>
<evidence type="ECO:0000313" key="1">
    <source>
        <dbReference type="EMBL" id="KAK9915586.1"/>
    </source>
</evidence>
<protein>
    <recommendedName>
        <fullName evidence="3">Profilin</fullName>
    </recommendedName>
</protein>
<keyword evidence="2" id="KW-1185">Reference proteome</keyword>
<organism evidence="1 2">
    <name type="scientific">Coccomyxa subellipsoidea</name>
    <dbReference type="NCBI Taxonomy" id="248742"/>
    <lineage>
        <taxon>Eukaryota</taxon>
        <taxon>Viridiplantae</taxon>
        <taxon>Chlorophyta</taxon>
        <taxon>core chlorophytes</taxon>
        <taxon>Trebouxiophyceae</taxon>
        <taxon>Trebouxiophyceae incertae sedis</taxon>
        <taxon>Coccomyxaceae</taxon>
        <taxon>Coccomyxa</taxon>
    </lineage>
</organism>
<proteinExistence type="predicted"/>